<proteinExistence type="predicted"/>
<name>A0A2W0C816_9BACL</name>
<organism evidence="1 2">
    <name type="scientific">Paenibacillus illinoisensis</name>
    <dbReference type="NCBI Taxonomy" id="59845"/>
    <lineage>
        <taxon>Bacteria</taxon>
        <taxon>Bacillati</taxon>
        <taxon>Bacillota</taxon>
        <taxon>Bacilli</taxon>
        <taxon>Bacillales</taxon>
        <taxon>Paenibacillaceae</taxon>
        <taxon>Paenibacillus</taxon>
    </lineage>
</organism>
<evidence type="ECO:0000313" key="1">
    <source>
        <dbReference type="EMBL" id="PYY28177.1"/>
    </source>
</evidence>
<dbReference type="RefSeq" id="WP_110759685.1">
    <property type="nucleotide sequence ID" value="NZ_PRLG01000020.1"/>
</dbReference>
<dbReference type="AlphaFoldDB" id="A0A2W0C816"/>
<dbReference type="OrthoDB" id="2656069at2"/>
<protein>
    <submittedName>
        <fullName evidence="1">Uncharacterized protein</fullName>
    </submittedName>
</protein>
<dbReference type="Proteomes" id="UP000247459">
    <property type="component" value="Unassembled WGS sequence"/>
</dbReference>
<sequence length="80" mass="9394">MKEKTFKFTGKPSGDHESFVWDVSKEDFAIITGREPKSYEKAVFTNRRFMIYPNHLLVGIADEEETDYEFEITIKAKKVK</sequence>
<comment type="caution">
    <text evidence="1">The sequence shown here is derived from an EMBL/GenBank/DDBJ whole genome shotgun (WGS) entry which is preliminary data.</text>
</comment>
<accession>A0A2W0C816</accession>
<evidence type="ECO:0000313" key="2">
    <source>
        <dbReference type="Proteomes" id="UP000247459"/>
    </source>
</evidence>
<reference evidence="1 2" key="1">
    <citation type="submission" date="2018-01" db="EMBL/GenBank/DDBJ databases">
        <title>Genome sequence of the PGP bacterium Paenibacillus illinoisensis E3.</title>
        <authorList>
            <person name="Rolli E."/>
            <person name="Marasco R."/>
            <person name="Bessem C."/>
            <person name="Michoud G."/>
            <person name="Gaiarsa S."/>
            <person name="Borin S."/>
            <person name="Daffonchio D."/>
        </authorList>
    </citation>
    <scope>NUCLEOTIDE SEQUENCE [LARGE SCALE GENOMIC DNA]</scope>
    <source>
        <strain evidence="1 2">E3</strain>
    </source>
</reference>
<gene>
    <name evidence="1" type="ORF">PIL02S_03323</name>
</gene>
<dbReference type="EMBL" id="PRLG01000020">
    <property type="protein sequence ID" value="PYY28177.1"/>
    <property type="molecule type" value="Genomic_DNA"/>
</dbReference>